<dbReference type="FunFam" id="3.60.130.10:FF:000003">
    <property type="entry name" value="Alpha-ketoglutarate-dependent taurine dioxygenase"/>
    <property type="match status" value="1"/>
</dbReference>
<feature type="region of interest" description="Disordered" evidence="6">
    <location>
        <begin position="341"/>
        <end position="361"/>
    </location>
</feature>
<dbReference type="InterPro" id="IPR051323">
    <property type="entry name" value="AtsK-like"/>
</dbReference>
<dbReference type="Pfam" id="PF02668">
    <property type="entry name" value="TauD"/>
    <property type="match status" value="1"/>
</dbReference>
<dbReference type="InterPro" id="IPR003819">
    <property type="entry name" value="TauD/TfdA-like"/>
</dbReference>
<name>A0A8H7SW60_9FUNG</name>
<evidence type="ECO:0000256" key="1">
    <source>
        <dbReference type="ARBA" id="ARBA00005896"/>
    </source>
</evidence>
<evidence type="ECO:0000256" key="6">
    <source>
        <dbReference type="SAM" id="MobiDB-lite"/>
    </source>
</evidence>
<feature type="compositionally biased region" description="Basic and acidic residues" evidence="6">
    <location>
        <begin position="350"/>
        <end position="361"/>
    </location>
</feature>
<keyword evidence="4" id="KW-0560">Oxidoreductase</keyword>
<keyword evidence="9" id="KW-1185">Reference proteome</keyword>
<comment type="caution">
    <text evidence="8">The sequence shown here is derived from an EMBL/GenBank/DDBJ whole genome shotgun (WGS) entry which is preliminary data.</text>
</comment>
<dbReference type="PANTHER" id="PTHR30468:SF10">
    <property type="entry name" value="TAUD_TFDA-LIKE DOMAIN-CONTAINING PROTEIN"/>
    <property type="match status" value="1"/>
</dbReference>
<sequence>MPPNTTTSVESVSEQFQKLNLKQLAREKGTYQIFPKISYPALEPFEHHDVGKLGDPKKASLYDSAKTVFDLTPTIGTEIHGIQLSQLTDQQKNDLALLAAERGVVFFRDQDIDPYQAVELGRYFGRLHIHNTVGHPEGLPELITLLYDEKNPDTAKYFEGKSAADGWHSDITYENQPAGLSILKIDTVPSVGGDTLWASAYEAYDKLSAPLQKFLEGLSAVHTGQVHTDNAKRTGQFIRRDFVDSVHPIVRTHPVTGWKGLFVQPGFTKKIVGLNNRESKTLLEYLFNHISGGHDFQVRFKWTEDTVAIWDNRSTFHCAIFDYFGHGKRHGWRVTPTAERPYYDPNSKSRRQDLAEKAAKQ</sequence>
<keyword evidence="2" id="KW-0479">Metal-binding</keyword>
<dbReference type="Proteomes" id="UP000613177">
    <property type="component" value="Unassembled WGS sequence"/>
</dbReference>
<dbReference type="Gene3D" id="3.60.130.10">
    <property type="entry name" value="Clavaminate synthase-like"/>
    <property type="match status" value="1"/>
</dbReference>
<protein>
    <recommendedName>
        <fullName evidence="7">TauD/TfdA-like domain-containing protein</fullName>
    </recommendedName>
</protein>
<evidence type="ECO:0000256" key="4">
    <source>
        <dbReference type="ARBA" id="ARBA00023002"/>
    </source>
</evidence>
<dbReference type="GO" id="GO:0005737">
    <property type="term" value="C:cytoplasm"/>
    <property type="evidence" value="ECO:0007669"/>
    <property type="project" value="TreeGrafter"/>
</dbReference>
<dbReference type="PANTHER" id="PTHR30468">
    <property type="entry name" value="ALPHA-KETOGLUTARATE-DEPENDENT SULFONATE DIOXYGENASE"/>
    <property type="match status" value="1"/>
</dbReference>
<dbReference type="EMBL" id="JAEPRE010000015">
    <property type="protein sequence ID" value="KAG2236644.1"/>
    <property type="molecule type" value="Genomic_DNA"/>
</dbReference>
<gene>
    <name evidence="8" type="ORF">INT48_000199</name>
</gene>
<accession>A0A8H7SW60</accession>
<evidence type="ECO:0000259" key="7">
    <source>
        <dbReference type="Pfam" id="PF02668"/>
    </source>
</evidence>
<dbReference type="GO" id="GO:0016706">
    <property type="term" value="F:2-oxoglutarate-dependent dioxygenase activity"/>
    <property type="evidence" value="ECO:0007669"/>
    <property type="project" value="TreeGrafter"/>
</dbReference>
<proteinExistence type="inferred from homology"/>
<dbReference type="SUPFAM" id="SSF51197">
    <property type="entry name" value="Clavaminate synthase-like"/>
    <property type="match status" value="1"/>
</dbReference>
<reference evidence="8" key="1">
    <citation type="submission" date="2021-01" db="EMBL/GenBank/DDBJ databases">
        <title>Metabolic potential, ecology and presence of endohyphal bacteria is reflected in genomic diversity of Mucoromycotina.</title>
        <authorList>
            <person name="Muszewska A."/>
            <person name="Okrasinska A."/>
            <person name="Steczkiewicz K."/>
            <person name="Drgas O."/>
            <person name="Orlowska M."/>
            <person name="Perlinska-Lenart U."/>
            <person name="Aleksandrzak-Piekarczyk T."/>
            <person name="Szatraj K."/>
            <person name="Zielenkiewicz U."/>
            <person name="Pilsyk S."/>
            <person name="Malc E."/>
            <person name="Mieczkowski P."/>
            <person name="Kruszewska J.S."/>
            <person name="Biernat P."/>
            <person name="Pawlowska J."/>
        </authorList>
    </citation>
    <scope>NUCLEOTIDE SEQUENCE</scope>
    <source>
        <strain evidence="8">WA0000018081</strain>
    </source>
</reference>
<evidence type="ECO:0000256" key="5">
    <source>
        <dbReference type="ARBA" id="ARBA00023004"/>
    </source>
</evidence>
<dbReference type="InterPro" id="IPR042098">
    <property type="entry name" value="TauD-like_sf"/>
</dbReference>
<dbReference type="AlphaFoldDB" id="A0A8H7SW60"/>
<dbReference type="OrthoDB" id="10257314at2759"/>
<evidence type="ECO:0000313" key="8">
    <source>
        <dbReference type="EMBL" id="KAG2236644.1"/>
    </source>
</evidence>
<comment type="similarity">
    <text evidence="1">Belongs to the TfdA dioxygenase family.</text>
</comment>
<dbReference type="GO" id="GO:0046872">
    <property type="term" value="F:metal ion binding"/>
    <property type="evidence" value="ECO:0007669"/>
    <property type="project" value="UniProtKB-KW"/>
</dbReference>
<keyword evidence="5" id="KW-0408">Iron</keyword>
<organism evidence="8 9">
    <name type="scientific">Thamnidium elegans</name>
    <dbReference type="NCBI Taxonomy" id="101142"/>
    <lineage>
        <taxon>Eukaryota</taxon>
        <taxon>Fungi</taxon>
        <taxon>Fungi incertae sedis</taxon>
        <taxon>Mucoromycota</taxon>
        <taxon>Mucoromycotina</taxon>
        <taxon>Mucoromycetes</taxon>
        <taxon>Mucorales</taxon>
        <taxon>Mucorineae</taxon>
        <taxon>Mucoraceae</taxon>
        <taxon>Thamnidium</taxon>
    </lineage>
</organism>
<keyword evidence="3" id="KW-0223">Dioxygenase</keyword>
<evidence type="ECO:0000256" key="2">
    <source>
        <dbReference type="ARBA" id="ARBA00022723"/>
    </source>
</evidence>
<feature type="domain" description="TauD/TfdA-like" evidence="7">
    <location>
        <begin position="68"/>
        <end position="335"/>
    </location>
</feature>
<evidence type="ECO:0000313" key="9">
    <source>
        <dbReference type="Proteomes" id="UP000613177"/>
    </source>
</evidence>
<evidence type="ECO:0000256" key="3">
    <source>
        <dbReference type="ARBA" id="ARBA00022964"/>
    </source>
</evidence>